<evidence type="ECO:0000313" key="7">
    <source>
        <dbReference type="EMBL" id="RHN39055.1"/>
    </source>
</evidence>
<dbReference type="SUPFAM" id="SSF57095">
    <property type="entry name" value="Scorpion toxin-like"/>
    <property type="match status" value="1"/>
</dbReference>
<evidence type="ECO:0000313" key="8">
    <source>
        <dbReference type="EnsemblPlants" id="KEH18171"/>
    </source>
</evidence>
<dbReference type="Pfam" id="PF00304">
    <property type="entry name" value="Gamma-thionin"/>
    <property type="match status" value="1"/>
</dbReference>
<organism evidence="6 9">
    <name type="scientific">Medicago truncatula</name>
    <name type="common">Barrel medic</name>
    <name type="synonym">Medicago tribuloides</name>
    <dbReference type="NCBI Taxonomy" id="3880"/>
    <lineage>
        <taxon>Eukaryota</taxon>
        <taxon>Viridiplantae</taxon>
        <taxon>Streptophyta</taxon>
        <taxon>Embryophyta</taxon>
        <taxon>Tracheophyta</taxon>
        <taxon>Spermatophyta</taxon>
        <taxon>Magnoliopsida</taxon>
        <taxon>eudicotyledons</taxon>
        <taxon>Gunneridae</taxon>
        <taxon>Pentapetalae</taxon>
        <taxon>rosids</taxon>
        <taxon>fabids</taxon>
        <taxon>Fabales</taxon>
        <taxon>Fabaceae</taxon>
        <taxon>Papilionoideae</taxon>
        <taxon>50 kb inversion clade</taxon>
        <taxon>NPAAA clade</taxon>
        <taxon>Hologalegina</taxon>
        <taxon>IRL clade</taxon>
        <taxon>Trifolieae</taxon>
        <taxon>Medicago</taxon>
    </lineage>
</organism>
<evidence type="ECO:0000256" key="2">
    <source>
        <dbReference type="ARBA" id="ARBA00022577"/>
    </source>
</evidence>
<evidence type="ECO:0000313" key="9">
    <source>
        <dbReference type="Proteomes" id="UP000002051"/>
    </source>
</evidence>
<dbReference type="Proteomes" id="UP000265566">
    <property type="component" value="Chromosome 8"/>
</dbReference>
<keyword evidence="3" id="KW-1015">Disulfide bond</keyword>
<dbReference type="Gramene" id="rna45047">
    <property type="protein sequence ID" value="RHN39055.1"/>
    <property type="gene ID" value="gene45047"/>
</dbReference>
<reference evidence="8" key="3">
    <citation type="submission" date="2015-04" db="UniProtKB">
        <authorList>
            <consortium name="EnsemblPlants"/>
        </authorList>
    </citation>
    <scope>IDENTIFICATION</scope>
    <source>
        <strain evidence="8">cv. Jemalong A17</strain>
    </source>
</reference>
<dbReference type="EnsemblPlants" id="KEH18171">
    <property type="protein sequence ID" value="KEH18171"/>
    <property type="gene ID" value="MTR_8g012885"/>
</dbReference>
<evidence type="ECO:0000313" key="10">
    <source>
        <dbReference type="Proteomes" id="UP000265566"/>
    </source>
</evidence>
<dbReference type="GO" id="GO:0050832">
    <property type="term" value="P:defense response to fungus"/>
    <property type="evidence" value="ECO:0007669"/>
    <property type="project" value="UniProtKB-KW"/>
</dbReference>
<dbReference type="PANTHER" id="PTHR33147">
    <property type="entry name" value="DEFENSIN-LIKE PROTEIN 1"/>
    <property type="match status" value="1"/>
</dbReference>
<evidence type="ECO:0000256" key="1">
    <source>
        <dbReference type="ARBA" id="ARBA00022529"/>
    </source>
</evidence>
<dbReference type="Proteomes" id="UP000002051">
    <property type="component" value="Chromosome 8"/>
</dbReference>
<dbReference type="PANTHER" id="PTHR33147:SF46">
    <property type="entry name" value="DEFENSIN-LIKE PROTEIN 19"/>
    <property type="match status" value="1"/>
</dbReference>
<gene>
    <name evidence="6" type="ordered locus">MTR_8g012885</name>
    <name evidence="7" type="ORF">MtrunA17_Chr8g0339751</name>
</gene>
<reference evidence="10" key="4">
    <citation type="journal article" date="2018" name="Nat. Plants">
        <title>Whole-genome landscape of Medicago truncatula symbiotic genes.</title>
        <authorList>
            <person name="Pecrix Y."/>
            <person name="Staton S.E."/>
            <person name="Sallet E."/>
            <person name="Lelandais-Briere C."/>
            <person name="Moreau S."/>
            <person name="Carrere S."/>
            <person name="Blein T."/>
            <person name="Jardinaud M.F."/>
            <person name="Latrasse D."/>
            <person name="Zouine M."/>
            <person name="Zahm M."/>
            <person name="Kreplak J."/>
            <person name="Mayjonade B."/>
            <person name="Satge C."/>
            <person name="Perez M."/>
            <person name="Cauet S."/>
            <person name="Marande W."/>
            <person name="Chantry-Darmon C."/>
            <person name="Lopez-Roques C."/>
            <person name="Bouchez O."/>
            <person name="Berard A."/>
            <person name="Debelle F."/>
            <person name="Munos S."/>
            <person name="Bendahmane A."/>
            <person name="Berges H."/>
            <person name="Niebel A."/>
            <person name="Buitink J."/>
            <person name="Frugier F."/>
            <person name="Benhamed M."/>
            <person name="Crespi M."/>
            <person name="Gouzy J."/>
            <person name="Gamas P."/>
        </authorList>
    </citation>
    <scope>NUCLEOTIDE SEQUENCE [LARGE SCALE GENOMIC DNA]</scope>
    <source>
        <strain evidence="10">cv. Jemalong A17</strain>
    </source>
</reference>
<reference evidence="7" key="5">
    <citation type="journal article" date="2018" name="Nat. Plants">
        <title>Whole-genome landscape of Medicago truncatula symbiotic genes.</title>
        <authorList>
            <person name="Pecrix Y."/>
            <person name="Gamas P."/>
            <person name="Carrere S."/>
        </authorList>
    </citation>
    <scope>NUCLEOTIDE SEQUENCE</scope>
    <source>
        <tissue evidence="7">Leaves</tissue>
    </source>
</reference>
<dbReference type="EMBL" id="PSQE01000008">
    <property type="protein sequence ID" value="RHN39055.1"/>
    <property type="molecule type" value="Genomic_DNA"/>
</dbReference>
<dbReference type="InterPro" id="IPR003614">
    <property type="entry name" value="Knottins"/>
</dbReference>
<accession>A0A072TLR3</accession>
<dbReference type="EMBL" id="CM001224">
    <property type="protein sequence ID" value="KEH18171.1"/>
    <property type="molecule type" value="Genomic_DNA"/>
</dbReference>
<evidence type="ECO:0000259" key="5">
    <source>
        <dbReference type="SMART" id="SM00505"/>
    </source>
</evidence>
<dbReference type="InterPro" id="IPR036574">
    <property type="entry name" value="Scorpion_toxin-like_sf"/>
</dbReference>
<dbReference type="AlphaFoldDB" id="A0A072TLR3"/>
<feature type="signal peptide" evidence="4">
    <location>
        <begin position="1"/>
        <end position="29"/>
    </location>
</feature>
<keyword evidence="2" id="KW-0295">Fungicide</keyword>
<feature type="chain" id="PRO_5014498787" evidence="4">
    <location>
        <begin position="30"/>
        <end position="78"/>
    </location>
</feature>
<reference evidence="6 9" key="1">
    <citation type="journal article" date="2011" name="Nature">
        <title>The Medicago genome provides insight into the evolution of rhizobial symbioses.</title>
        <authorList>
            <person name="Young N.D."/>
            <person name="Debelle F."/>
            <person name="Oldroyd G.E."/>
            <person name="Geurts R."/>
            <person name="Cannon S.B."/>
            <person name="Udvardi M.K."/>
            <person name="Benedito V.A."/>
            <person name="Mayer K.F."/>
            <person name="Gouzy J."/>
            <person name="Schoof H."/>
            <person name="Van de Peer Y."/>
            <person name="Proost S."/>
            <person name="Cook D.R."/>
            <person name="Meyers B.C."/>
            <person name="Spannagl M."/>
            <person name="Cheung F."/>
            <person name="De Mita S."/>
            <person name="Krishnakumar V."/>
            <person name="Gundlach H."/>
            <person name="Zhou S."/>
            <person name="Mudge J."/>
            <person name="Bharti A.K."/>
            <person name="Murray J.D."/>
            <person name="Naoumkina M.A."/>
            <person name="Rosen B."/>
            <person name="Silverstein K.A."/>
            <person name="Tang H."/>
            <person name="Rombauts S."/>
            <person name="Zhao P.X."/>
            <person name="Zhou P."/>
            <person name="Barbe V."/>
            <person name="Bardou P."/>
            <person name="Bechner M."/>
            <person name="Bellec A."/>
            <person name="Berger A."/>
            <person name="Berges H."/>
            <person name="Bidwell S."/>
            <person name="Bisseling T."/>
            <person name="Choisne N."/>
            <person name="Couloux A."/>
            <person name="Denny R."/>
            <person name="Deshpande S."/>
            <person name="Dai X."/>
            <person name="Doyle J.J."/>
            <person name="Dudez A.M."/>
            <person name="Farmer A.D."/>
            <person name="Fouteau S."/>
            <person name="Franken C."/>
            <person name="Gibelin C."/>
            <person name="Gish J."/>
            <person name="Goldstein S."/>
            <person name="Gonzalez A.J."/>
            <person name="Green P.J."/>
            <person name="Hallab A."/>
            <person name="Hartog M."/>
            <person name="Hua A."/>
            <person name="Humphray S.J."/>
            <person name="Jeong D.H."/>
            <person name="Jing Y."/>
            <person name="Jocker A."/>
            <person name="Kenton S.M."/>
            <person name="Kim D.J."/>
            <person name="Klee K."/>
            <person name="Lai H."/>
            <person name="Lang C."/>
            <person name="Lin S."/>
            <person name="Macmil S.L."/>
            <person name="Magdelenat G."/>
            <person name="Matthews L."/>
            <person name="McCorrison J."/>
            <person name="Monaghan E.L."/>
            <person name="Mun J.H."/>
            <person name="Najar F.Z."/>
            <person name="Nicholson C."/>
            <person name="Noirot C."/>
            <person name="O'Bleness M."/>
            <person name="Paule C.R."/>
            <person name="Poulain J."/>
            <person name="Prion F."/>
            <person name="Qin B."/>
            <person name="Qu C."/>
            <person name="Retzel E.F."/>
            <person name="Riddle C."/>
            <person name="Sallet E."/>
            <person name="Samain S."/>
            <person name="Samson N."/>
            <person name="Sanders I."/>
            <person name="Saurat O."/>
            <person name="Scarpelli C."/>
            <person name="Schiex T."/>
            <person name="Segurens B."/>
            <person name="Severin A.J."/>
            <person name="Sherrier D.J."/>
            <person name="Shi R."/>
            <person name="Sims S."/>
            <person name="Singer S.R."/>
            <person name="Sinharoy S."/>
            <person name="Sterck L."/>
            <person name="Viollet A."/>
            <person name="Wang B.B."/>
            <person name="Wang K."/>
            <person name="Wang M."/>
            <person name="Wang X."/>
            <person name="Warfsmann J."/>
            <person name="Weissenbach J."/>
            <person name="White D.D."/>
            <person name="White J.D."/>
            <person name="Wiley G.B."/>
            <person name="Wincker P."/>
            <person name="Xing Y."/>
            <person name="Yang L."/>
            <person name="Yao Z."/>
            <person name="Ying F."/>
            <person name="Zhai J."/>
            <person name="Zhou L."/>
            <person name="Zuber A."/>
            <person name="Denarie J."/>
            <person name="Dixon R.A."/>
            <person name="May G.D."/>
            <person name="Schwartz D.C."/>
            <person name="Rogers J."/>
            <person name="Quetier F."/>
            <person name="Town C.D."/>
            <person name="Roe B.A."/>
        </authorList>
    </citation>
    <scope>NUCLEOTIDE SEQUENCE [LARGE SCALE GENOMIC DNA]</scope>
    <source>
        <strain evidence="6">A17</strain>
        <strain evidence="8 9">cv. Jemalong A17</strain>
    </source>
</reference>
<dbReference type="HOGENOM" id="CLU_161668_3_1_1"/>
<protein>
    <submittedName>
        <fullName evidence="6">Defensin-like protein</fullName>
    </submittedName>
    <submittedName>
        <fullName evidence="7">Putative knottin, scorpion toxin</fullName>
    </submittedName>
</protein>
<name>A0A072TLR3_MEDTR</name>
<dbReference type="GO" id="GO:0006952">
    <property type="term" value="P:defense response"/>
    <property type="evidence" value="ECO:0000318"/>
    <property type="project" value="GO_Central"/>
</dbReference>
<feature type="domain" description="Knottins-like" evidence="5">
    <location>
        <begin position="31"/>
        <end position="78"/>
    </location>
</feature>
<proteinExistence type="predicted"/>
<evidence type="ECO:0000256" key="4">
    <source>
        <dbReference type="SAM" id="SignalP"/>
    </source>
</evidence>
<dbReference type="Gene3D" id="3.30.30.10">
    <property type="entry name" value="Knottin, scorpion toxin-like"/>
    <property type="match status" value="1"/>
</dbReference>
<keyword evidence="4" id="KW-0732">Signal</keyword>
<dbReference type="SMART" id="SM00505">
    <property type="entry name" value="Knot1"/>
    <property type="match status" value="1"/>
</dbReference>
<sequence length="78" mass="8654">MASSSPKLFTIFLFLILVVLLFSTSEVQAKLCRGRSKLWSGPCINSKCKRQCINVERAVSGGCHLDNTGVFCFCDFKC</sequence>
<reference evidence="6 9" key="2">
    <citation type="journal article" date="2014" name="BMC Genomics">
        <title>An improved genome release (version Mt4.0) for the model legume Medicago truncatula.</title>
        <authorList>
            <person name="Tang H."/>
            <person name="Krishnakumar V."/>
            <person name="Bidwell S."/>
            <person name="Rosen B."/>
            <person name="Chan A."/>
            <person name="Zhou S."/>
            <person name="Gentzbittel L."/>
            <person name="Childs K.L."/>
            <person name="Yandell M."/>
            <person name="Gundlach H."/>
            <person name="Mayer K.F."/>
            <person name="Schwartz D.C."/>
            <person name="Town C.D."/>
        </authorList>
    </citation>
    <scope>GENOME REANNOTATION</scope>
    <source>
        <strain evidence="6">A17</strain>
        <strain evidence="8 9">cv. Jemalong A17</strain>
    </source>
</reference>
<dbReference type="GO" id="GO:0031640">
    <property type="term" value="P:killing of cells of another organism"/>
    <property type="evidence" value="ECO:0007669"/>
    <property type="project" value="UniProtKB-KW"/>
</dbReference>
<evidence type="ECO:0000256" key="3">
    <source>
        <dbReference type="ARBA" id="ARBA00023157"/>
    </source>
</evidence>
<keyword evidence="1" id="KW-0929">Antimicrobial</keyword>
<keyword evidence="9" id="KW-1185">Reference proteome</keyword>
<evidence type="ECO:0000313" key="6">
    <source>
        <dbReference type="EMBL" id="KEH18171.1"/>
    </source>
</evidence>